<proteinExistence type="predicted"/>
<feature type="signal peptide" evidence="1">
    <location>
        <begin position="1"/>
        <end position="22"/>
    </location>
</feature>
<evidence type="ECO:0000313" key="2">
    <source>
        <dbReference type="EMBL" id="JAW15403.1"/>
    </source>
</evidence>
<evidence type="ECO:0000256" key="1">
    <source>
        <dbReference type="SAM" id="SignalP"/>
    </source>
</evidence>
<sequence length="84" mass="8807">MFSLFSSLAITFSSLNVSFCCAICLPESVCFSFCSTSDVSSPSSRFVSSAIFVFASSANTKSLNMSLTVGGVTSANVYLDIKTS</sequence>
<dbReference type="AlphaFoldDB" id="A0A224Y3Z4"/>
<protein>
    <submittedName>
        <fullName evidence="2">Putative secreted protein</fullName>
    </submittedName>
</protein>
<reference evidence="2" key="1">
    <citation type="journal article" date="2018" name="PLoS Negl. Trop. Dis.">
        <title>An insight into the salivary gland and fat body transcriptome of Panstrongylus lignarius (Hemiptera: Heteroptera), the main vector of Chagas disease in Peru.</title>
        <authorList>
            <person name="Nevoa J.C."/>
            <person name="Mendes M.T."/>
            <person name="da Silva M.V."/>
            <person name="Soares S.C."/>
            <person name="Oliveira C.J.F."/>
            <person name="Ribeiro J.M.C."/>
        </authorList>
    </citation>
    <scope>NUCLEOTIDE SEQUENCE</scope>
</reference>
<keyword evidence="1" id="KW-0732">Signal</keyword>
<organism evidence="2">
    <name type="scientific">Panstrongylus lignarius</name>
    <dbReference type="NCBI Taxonomy" id="156445"/>
    <lineage>
        <taxon>Eukaryota</taxon>
        <taxon>Metazoa</taxon>
        <taxon>Ecdysozoa</taxon>
        <taxon>Arthropoda</taxon>
        <taxon>Hexapoda</taxon>
        <taxon>Insecta</taxon>
        <taxon>Pterygota</taxon>
        <taxon>Neoptera</taxon>
        <taxon>Paraneoptera</taxon>
        <taxon>Hemiptera</taxon>
        <taxon>Heteroptera</taxon>
        <taxon>Panheteroptera</taxon>
        <taxon>Cimicomorpha</taxon>
        <taxon>Reduviidae</taxon>
        <taxon>Triatominae</taxon>
        <taxon>Panstrongylus</taxon>
    </lineage>
</organism>
<name>A0A224Y3Z4_9HEMI</name>
<dbReference type="EMBL" id="GFTR01001023">
    <property type="protein sequence ID" value="JAW15403.1"/>
    <property type="molecule type" value="Transcribed_RNA"/>
</dbReference>
<feature type="chain" id="PRO_5013053236" evidence="1">
    <location>
        <begin position="23"/>
        <end position="84"/>
    </location>
</feature>
<accession>A0A224Y3Z4</accession>